<evidence type="ECO:0000259" key="5">
    <source>
        <dbReference type="Pfam" id="PF01466"/>
    </source>
</evidence>
<name>A0A427AG05_ENSVE</name>
<evidence type="ECO:0000313" key="7">
    <source>
        <dbReference type="EMBL" id="RRT75136.1"/>
    </source>
</evidence>
<dbReference type="Gene3D" id="3.30.710.10">
    <property type="entry name" value="Potassium Channel Kv1.1, Chain A"/>
    <property type="match status" value="1"/>
</dbReference>
<dbReference type="InterPro" id="IPR011333">
    <property type="entry name" value="SKP1/BTB/POZ_sf"/>
</dbReference>
<dbReference type="SUPFAM" id="SSF54695">
    <property type="entry name" value="POZ domain"/>
    <property type="match status" value="1"/>
</dbReference>
<feature type="domain" description="SKP1 component dimerisation" evidence="5">
    <location>
        <begin position="118"/>
        <end position="164"/>
    </location>
</feature>
<reference evidence="7 8" key="1">
    <citation type="journal article" date="2014" name="Agronomy (Basel)">
        <title>A Draft Genome Sequence for Ensete ventricosum, the Drought-Tolerant Tree Against Hunger.</title>
        <authorList>
            <person name="Harrison J."/>
            <person name="Moore K.A."/>
            <person name="Paszkiewicz K."/>
            <person name="Jones T."/>
            <person name="Grant M."/>
            <person name="Ambacheew D."/>
            <person name="Muzemil S."/>
            <person name="Studholme D.J."/>
        </authorList>
    </citation>
    <scope>NUCLEOTIDE SEQUENCE [LARGE SCALE GENOMIC DNA]</scope>
</reference>
<gene>
    <name evidence="7" type="ORF">B296_00014557</name>
</gene>
<evidence type="ECO:0000256" key="1">
    <source>
        <dbReference type="ARBA" id="ARBA00004906"/>
    </source>
</evidence>
<dbReference type="EMBL" id="AMZH03002571">
    <property type="protein sequence ID" value="RRT75136.1"/>
    <property type="molecule type" value="Genomic_DNA"/>
</dbReference>
<dbReference type="GO" id="GO:0016567">
    <property type="term" value="P:protein ubiquitination"/>
    <property type="evidence" value="ECO:0007669"/>
    <property type="project" value="UniProtKB-UniRule"/>
</dbReference>
<dbReference type="InterPro" id="IPR036296">
    <property type="entry name" value="SKP1-like_dim_sf"/>
</dbReference>
<dbReference type="InterPro" id="IPR016897">
    <property type="entry name" value="SKP1"/>
</dbReference>
<dbReference type="Proteomes" id="UP000287651">
    <property type="component" value="Unassembled WGS sequence"/>
</dbReference>
<dbReference type="InterPro" id="IPR001232">
    <property type="entry name" value="SKP1-like"/>
</dbReference>
<dbReference type="InterPro" id="IPR016073">
    <property type="entry name" value="Skp1_comp_POZ"/>
</dbReference>
<protein>
    <recommendedName>
        <fullName evidence="4">SKP1-like protein</fullName>
    </recommendedName>
</protein>
<accession>A0A427AG05</accession>
<evidence type="ECO:0000256" key="4">
    <source>
        <dbReference type="PIRNR" id="PIRNR028729"/>
    </source>
</evidence>
<organism evidence="7 8">
    <name type="scientific">Ensete ventricosum</name>
    <name type="common">Abyssinian banana</name>
    <name type="synonym">Musa ensete</name>
    <dbReference type="NCBI Taxonomy" id="4639"/>
    <lineage>
        <taxon>Eukaryota</taxon>
        <taxon>Viridiplantae</taxon>
        <taxon>Streptophyta</taxon>
        <taxon>Embryophyta</taxon>
        <taxon>Tracheophyta</taxon>
        <taxon>Spermatophyta</taxon>
        <taxon>Magnoliopsida</taxon>
        <taxon>Liliopsida</taxon>
        <taxon>Zingiberales</taxon>
        <taxon>Musaceae</taxon>
        <taxon>Ensete</taxon>
    </lineage>
</organism>
<comment type="subunit">
    <text evidence="4">Part of a SCF (SKP1-cullin-F-box) protein ligase complex.</text>
</comment>
<dbReference type="AlphaFoldDB" id="A0A427AG05"/>
<dbReference type="PIRSF" id="PIRSF028729">
    <property type="entry name" value="E3_ubiquit_lig_SCF_Skp"/>
    <property type="match status" value="1"/>
</dbReference>
<feature type="domain" description="SKP1 component POZ" evidence="6">
    <location>
        <begin position="14"/>
        <end position="76"/>
    </location>
</feature>
<dbReference type="GO" id="GO:0006511">
    <property type="term" value="P:ubiquitin-dependent protein catabolic process"/>
    <property type="evidence" value="ECO:0007669"/>
    <property type="project" value="InterPro"/>
</dbReference>
<dbReference type="GO" id="GO:0009867">
    <property type="term" value="P:jasmonic acid mediated signaling pathway"/>
    <property type="evidence" value="ECO:0007669"/>
    <property type="project" value="UniProtKB-ARBA"/>
</dbReference>
<keyword evidence="3 4" id="KW-0833">Ubl conjugation pathway</keyword>
<dbReference type="Pfam" id="PF03931">
    <property type="entry name" value="Skp1_POZ"/>
    <property type="match status" value="1"/>
</dbReference>
<comment type="pathway">
    <text evidence="1 4">Protein modification; protein ubiquitination.</text>
</comment>
<dbReference type="SUPFAM" id="SSF81382">
    <property type="entry name" value="Skp1 dimerisation domain-like"/>
    <property type="match status" value="1"/>
</dbReference>
<dbReference type="InterPro" id="IPR016072">
    <property type="entry name" value="Skp1_comp_dimer"/>
</dbReference>
<comment type="function">
    <text evidence="4">Involved in ubiquitination and subsequent proteasomal degradation of target proteins. Together with CUL1, RBX1 and a F-box protein, it forms a SCF E3 ubiquitin ligase complex. The functional specificity of this complex depends on the type of F-box protein. In the SCF complex, it serves as an adapter that links the F-box protein to CUL1.</text>
</comment>
<proteinExistence type="inferred from homology"/>
<evidence type="ECO:0000256" key="3">
    <source>
        <dbReference type="ARBA" id="ARBA00022786"/>
    </source>
</evidence>
<comment type="caution">
    <text evidence="7">The sequence shown here is derived from an EMBL/GenBank/DDBJ whole genome shotgun (WGS) entry which is preliminary data.</text>
</comment>
<dbReference type="PANTHER" id="PTHR11165">
    <property type="entry name" value="SKP1"/>
    <property type="match status" value="1"/>
</dbReference>
<comment type="similarity">
    <text evidence="2 4">Belongs to the SKP1 family.</text>
</comment>
<sequence>MSEGTKEPDGGEEKVVLKTHDGQEFTVDMATANQSGTLKNLLSEVGGSSDNPQVIPLPSSITSRVLGKVVEYCQRHAAGGGRRGGMQALEQFDEELVELDKDMLLDVTYAAAFLDVPRLLDLTSQAVADAIKNMSVEEVRHYFGVVSDFTEEEEKVIRSECPWAFE</sequence>
<evidence type="ECO:0000256" key="2">
    <source>
        <dbReference type="ARBA" id="ARBA00009993"/>
    </source>
</evidence>
<evidence type="ECO:0000313" key="8">
    <source>
        <dbReference type="Proteomes" id="UP000287651"/>
    </source>
</evidence>
<dbReference type="Pfam" id="PF01466">
    <property type="entry name" value="Skp1"/>
    <property type="match status" value="1"/>
</dbReference>
<dbReference type="UniPathway" id="UPA00143"/>
<evidence type="ECO:0000259" key="6">
    <source>
        <dbReference type="Pfam" id="PF03931"/>
    </source>
</evidence>
<dbReference type="SMART" id="SM00512">
    <property type="entry name" value="Skp1"/>
    <property type="match status" value="1"/>
</dbReference>